<keyword evidence="3" id="KW-1185">Reference proteome</keyword>
<protein>
    <recommendedName>
        <fullName evidence="4">Secretion system C-terminal sorting domain-containing protein</fullName>
    </recommendedName>
</protein>
<organism evidence="2 3">
    <name type="scientific">Flammeovirga agarivorans</name>
    <dbReference type="NCBI Taxonomy" id="2726742"/>
    <lineage>
        <taxon>Bacteria</taxon>
        <taxon>Pseudomonadati</taxon>
        <taxon>Bacteroidota</taxon>
        <taxon>Cytophagia</taxon>
        <taxon>Cytophagales</taxon>
        <taxon>Flammeovirgaceae</taxon>
        <taxon>Flammeovirga</taxon>
    </lineage>
</organism>
<evidence type="ECO:0008006" key="4">
    <source>
        <dbReference type="Google" id="ProtNLM"/>
    </source>
</evidence>
<reference evidence="2 3" key="1">
    <citation type="submission" date="2020-04" db="EMBL/GenBank/DDBJ databases">
        <title>Flammeovirga sp. SR4, a novel species isolated from seawater.</title>
        <authorList>
            <person name="Wang X."/>
        </authorList>
    </citation>
    <scope>NUCLEOTIDE SEQUENCE [LARGE SCALE GENOMIC DNA]</scope>
    <source>
        <strain evidence="2 3">SR4</strain>
    </source>
</reference>
<dbReference type="EMBL" id="JABAIL010000004">
    <property type="protein sequence ID" value="NLR92521.1"/>
    <property type="molecule type" value="Genomic_DNA"/>
</dbReference>
<sequence length="423" mass="47216">MRTTLFLLLKLILILLVNPAEANIHFSFDQTINTESTFTDGAGIYVDPGVTLTITENVTFNGNLTLQNGASLIVTNGAFVSISVNLNLNNSTLTISQNSIVDVINGQLNLQGYGGNTDKVVIDNAALFVDEIHAQNIGGHEIELNNNSLLLVNDFIQYNQTLTTNTKNGAVVVGNNVQGANVNLDFGDSCGDLDGSFSCDTFERSSADIADISRIIQYGRQEIVAGTDFNTVVDYIQGGGDFEDGYDLPVELVLFEGYIKDNTTNIIWETATEENSDYFILYYSNDKKNWKEVNRVNAAGNSNGLLQYQIIHEIESEVSVHYYKLHQIDFDGREEVFEEIMIRSQYEFAEPSFTIKNASVHLDFLDNTSQKHIEIYDVIGNLVVSRDETESQISIQSINKGKIYILKAMYGRQYYIKKFVILN</sequence>
<dbReference type="Proteomes" id="UP000585050">
    <property type="component" value="Unassembled WGS sequence"/>
</dbReference>
<name>A0A7X8XWR4_9BACT</name>
<accession>A0A7X8XWR4</accession>
<evidence type="ECO:0000313" key="3">
    <source>
        <dbReference type="Proteomes" id="UP000585050"/>
    </source>
</evidence>
<dbReference type="RefSeq" id="WP_168883230.1">
    <property type="nucleotide sequence ID" value="NZ_JABAIL010000004.1"/>
</dbReference>
<feature type="signal peptide" evidence="1">
    <location>
        <begin position="1"/>
        <end position="22"/>
    </location>
</feature>
<dbReference type="AlphaFoldDB" id="A0A7X8XWR4"/>
<feature type="chain" id="PRO_5031557955" description="Secretion system C-terminal sorting domain-containing protein" evidence="1">
    <location>
        <begin position="23"/>
        <end position="423"/>
    </location>
</feature>
<evidence type="ECO:0000313" key="2">
    <source>
        <dbReference type="EMBL" id="NLR92521.1"/>
    </source>
</evidence>
<keyword evidence="1" id="KW-0732">Signal</keyword>
<gene>
    <name evidence="2" type="ORF">HGP29_14985</name>
</gene>
<comment type="caution">
    <text evidence="2">The sequence shown here is derived from an EMBL/GenBank/DDBJ whole genome shotgun (WGS) entry which is preliminary data.</text>
</comment>
<evidence type="ECO:0000256" key="1">
    <source>
        <dbReference type="SAM" id="SignalP"/>
    </source>
</evidence>
<proteinExistence type="predicted"/>